<keyword evidence="5" id="KW-1185">Reference proteome</keyword>
<dbReference type="Pfam" id="PF13639">
    <property type="entry name" value="zf-RING_2"/>
    <property type="match status" value="1"/>
</dbReference>
<dbReference type="InterPro" id="IPR001841">
    <property type="entry name" value="Znf_RING"/>
</dbReference>
<feature type="domain" description="RING-type" evidence="3">
    <location>
        <begin position="82"/>
        <end position="124"/>
    </location>
</feature>
<evidence type="ECO:0000256" key="1">
    <source>
        <dbReference type="PROSITE-ProRule" id="PRU00175"/>
    </source>
</evidence>
<accession>A0AAD5JEN0</accession>
<protein>
    <recommendedName>
        <fullName evidence="3">RING-type domain-containing protein</fullName>
    </recommendedName>
</protein>
<sequence length="129" mass="15015">MAFVFIFCYGVCSNWPRDDLDHQRSIEHGLPRNHSLSVSRWRHQSAAQRPPPPQPTRQTMERFLEVKWSAISFGDDGRCTDCAICLDGFRIGDQCRVGSICKNLFHKYCIDRWLETKKLCPLCRGRVEN</sequence>
<feature type="region of interest" description="Disordered" evidence="2">
    <location>
        <begin position="37"/>
        <end position="57"/>
    </location>
</feature>
<reference evidence="4" key="2">
    <citation type="submission" date="2023-02" db="EMBL/GenBank/DDBJ databases">
        <authorList>
            <person name="Swenson N.G."/>
            <person name="Wegrzyn J.L."/>
            <person name="Mcevoy S.L."/>
        </authorList>
    </citation>
    <scope>NUCLEOTIDE SEQUENCE</scope>
    <source>
        <strain evidence="4">91603</strain>
        <tissue evidence="4">Leaf</tissue>
    </source>
</reference>
<dbReference type="PANTHER" id="PTHR45676">
    <property type="entry name" value="RING-H2 FINGER PROTEIN ATL51-RELATED"/>
    <property type="match status" value="1"/>
</dbReference>
<keyword evidence="1" id="KW-0862">Zinc</keyword>
<dbReference type="EMBL" id="JAJSOW010000003">
    <property type="protein sequence ID" value="KAI9195710.1"/>
    <property type="molecule type" value="Genomic_DNA"/>
</dbReference>
<evidence type="ECO:0000313" key="4">
    <source>
        <dbReference type="EMBL" id="KAI9195710.1"/>
    </source>
</evidence>
<dbReference type="PANTHER" id="PTHR45676:SF159">
    <property type="entry name" value="RING-H2 FINGER PROTEIN ATL51"/>
    <property type="match status" value="1"/>
</dbReference>
<organism evidence="4 5">
    <name type="scientific">Acer negundo</name>
    <name type="common">Box elder</name>
    <dbReference type="NCBI Taxonomy" id="4023"/>
    <lineage>
        <taxon>Eukaryota</taxon>
        <taxon>Viridiplantae</taxon>
        <taxon>Streptophyta</taxon>
        <taxon>Embryophyta</taxon>
        <taxon>Tracheophyta</taxon>
        <taxon>Spermatophyta</taxon>
        <taxon>Magnoliopsida</taxon>
        <taxon>eudicotyledons</taxon>
        <taxon>Gunneridae</taxon>
        <taxon>Pentapetalae</taxon>
        <taxon>rosids</taxon>
        <taxon>malvids</taxon>
        <taxon>Sapindales</taxon>
        <taxon>Sapindaceae</taxon>
        <taxon>Hippocastanoideae</taxon>
        <taxon>Acereae</taxon>
        <taxon>Acer</taxon>
    </lineage>
</organism>
<keyword evidence="1" id="KW-0863">Zinc-finger</keyword>
<dbReference type="PROSITE" id="PS50089">
    <property type="entry name" value="ZF_RING_2"/>
    <property type="match status" value="1"/>
</dbReference>
<reference evidence="4" key="1">
    <citation type="journal article" date="2022" name="Plant J.">
        <title>Strategies of tolerance reflected in two North American maple genomes.</title>
        <authorList>
            <person name="McEvoy S.L."/>
            <person name="Sezen U.U."/>
            <person name="Trouern-Trend A."/>
            <person name="McMahon S.M."/>
            <person name="Schaberg P.G."/>
            <person name="Yang J."/>
            <person name="Wegrzyn J.L."/>
            <person name="Swenson N.G."/>
        </authorList>
    </citation>
    <scope>NUCLEOTIDE SEQUENCE</scope>
    <source>
        <strain evidence="4">91603</strain>
    </source>
</reference>
<dbReference type="SMART" id="SM00184">
    <property type="entry name" value="RING"/>
    <property type="match status" value="1"/>
</dbReference>
<dbReference type="Proteomes" id="UP001064489">
    <property type="component" value="Chromosome 1"/>
</dbReference>
<dbReference type="AlphaFoldDB" id="A0AAD5JEN0"/>
<dbReference type="GO" id="GO:0016567">
    <property type="term" value="P:protein ubiquitination"/>
    <property type="evidence" value="ECO:0007669"/>
    <property type="project" value="TreeGrafter"/>
</dbReference>
<comment type="caution">
    <text evidence="4">The sequence shown here is derived from an EMBL/GenBank/DDBJ whole genome shotgun (WGS) entry which is preliminary data.</text>
</comment>
<dbReference type="SUPFAM" id="SSF57850">
    <property type="entry name" value="RING/U-box"/>
    <property type="match status" value="1"/>
</dbReference>
<dbReference type="Gene3D" id="3.30.40.10">
    <property type="entry name" value="Zinc/RING finger domain, C3HC4 (zinc finger)"/>
    <property type="match status" value="1"/>
</dbReference>
<name>A0AAD5JEN0_ACENE</name>
<evidence type="ECO:0000313" key="5">
    <source>
        <dbReference type="Proteomes" id="UP001064489"/>
    </source>
</evidence>
<evidence type="ECO:0000259" key="3">
    <source>
        <dbReference type="PROSITE" id="PS50089"/>
    </source>
</evidence>
<proteinExistence type="predicted"/>
<gene>
    <name evidence="4" type="ORF">LWI28_017380</name>
</gene>
<dbReference type="InterPro" id="IPR013083">
    <property type="entry name" value="Znf_RING/FYVE/PHD"/>
</dbReference>
<keyword evidence="1" id="KW-0479">Metal-binding</keyword>
<dbReference type="GO" id="GO:0008270">
    <property type="term" value="F:zinc ion binding"/>
    <property type="evidence" value="ECO:0007669"/>
    <property type="project" value="UniProtKB-KW"/>
</dbReference>
<evidence type="ECO:0000256" key="2">
    <source>
        <dbReference type="SAM" id="MobiDB-lite"/>
    </source>
</evidence>